<evidence type="ECO:0000256" key="4">
    <source>
        <dbReference type="ARBA" id="ARBA00014684"/>
    </source>
</evidence>
<dbReference type="InterPro" id="IPR003877">
    <property type="entry name" value="SPRY_dom"/>
</dbReference>
<comment type="caution">
    <text evidence="8">The sequence shown here is derived from an EMBL/GenBank/DDBJ whole genome shotgun (WGS) entry which is preliminary data.</text>
</comment>
<dbReference type="GO" id="GO:0005634">
    <property type="term" value="C:nucleus"/>
    <property type="evidence" value="ECO:0007669"/>
    <property type="project" value="UniProtKB-SubCell"/>
</dbReference>
<dbReference type="PROSITE" id="PS50188">
    <property type="entry name" value="B302_SPRY"/>
    <property type="match status" value="1"/>
</dbReference>
<keyword evidence="6" id="KW-0833">Ubl conjugation pathway</keyword>
<dbReference type="GO" id="GO:0019005">
    <property type="term" value="C:SCF ubiquitin ligase complex"/>
    <property type="evidence" value="ECO:0007669"/>
    <property type="project" value="TreeGrafter"/>
</dbReference>
<dbReference type="SMART" id="SM00969">
    <property type="entry name" value="SOCS_box"/>
    <property type="match status" value="1"/>
</dbReference>
<dbReference type="CDD" id="cd03717">
    <property type="entry name" value="SOCS_SOCS_like"/>
    <property type="match status" value="1"/>
</dbReference>
<evidence type="ECO:0000256" key="5">
    <source>
        <dbReference type="ARBA" id="ARBA00022490"/>
    </source>
</evidence>
<dbReference type="Pfam" id="PF07525">
    <property type="entry name" value="SOCS_box"/>
    <property type="match status" value="1"/>
</dbReference>
<gene>
    <name evidence="8" type="ORF">PACLA_8A079463</name>
</gene>
<keyword evidence="5" id="KW-0963">Cytoplasm</keyword>
<dbReference type="GO" id="GO:0005737">
    <property type="term" value="C:cytoplasm"/>
    <property type="evidence" value="ECO:0007669"/>
    <property type="project" value="UniProtKB-SubCell"/>
</dbReference>
<evidence type="ECO:0000256" key="2">
    <source>
        <dbReference type="ARBA" id="ARBA00004496"/>
    </source>
</evidence>
<dbReference type="InterPro" id="IPR013320">
    <property type="entry name" value="ConA-like_dom_sf"/>
</dbReference>
<name>A0A6S7HB14_PARCT</name>
<dbReference type="GO" id="GO:0035556">
    <property type="term" value="P:intracellular signal transduction"/>
    <property type="evidence" value="ECO:0007669"/>
    <property type="project" value="InterPro"/>
</dbReference>
<sequence>MKTLSVTGNADILAPRRILDAPSANLRSNINIAEHATCSKQESSNYERECCWTWDSDSMSGSITLGNQDEVLFHPDYSCGTAAIRGEEPFELGSQHYWELKMTSAVYGTDMMIGLGSSAVDLDNSRTAFASLLGRDPESWGLSYLGTIQHRGEMKQFTTKLERDDVVGLHLDMWHGTLSIYNQGKPCGVAFRGLQNKELYPMLSSTAARTRMKLERSCSLPTTLQYLCCAKIGSHISGLHDLDKLPLPPGMKRYLGKHMAWVLQTKSSRISK</sequence>
<evidence type="ECO:0000256" key="6">
    <source>
        <dbReference type="ARBA" id="ARBA00022786"/>
    </source>
</evidence>
<evidence type="ECO:0000256" key="3">
    <source>
        <dbReference type="ARBA" id="ARBA00010910"/>
    </source>
</evidence>
<comment type="similarity">
    <text evidence="3">Belongs to the SPSB family.</text>
</comment>
<dbReference type="SUPFAM" id="SSF49899">
    <property type="entry name" value="Concanavalin A-like lectins/glucanases"/>
    <property type="match status" value="1"/>
</dbReference>
<dbReference type="Gene3D" id="2.60.120.920">
    <property type="match status" value="1"/>
</dbReference>
<dbReference type="InterPro" id="IPR050672">
    <property type="entry name" value="FBXO45-Fsn/SPSB_families"/>
</dbReference>
<dbReference type="PANTHER" id="PTHR12245:SF5">
    <property type="entry name" value="SPRY DOMAIN-CONTAINING SOCS BOX PROTEIN 3"/>
    <property type="match status" value="1"/>
</dbReference>
<proteinExistence type="inferred from homology"/>
<dbReference type="InterPro" id="IPR043136">
    <property type="entry name" value="B30.2/SPRY_sf"/>
</dbReference>
<dbReference type="Pfam" id="PF00622">
    <property type="entry name" value="SPRY"/>
    <property type="match status" value="1"/>
</dbReference>
<dbReference type="SMART" id="SM00253">
    <property type="entry name" value="SOCS"/>
    <property type="match status" value="1"/>
</dbReference>
<dbReference type="InterPro" id="IPR001496">
    <property type="entry name" value="SOCS_box"/>
</dbReference>
<dbReference type="SMART" id="SM00449">
    <property type="entry name" value="SPRY"/>
    <property type="match status" value="1"/>
</dbReference>
<accession>A0A6S7HB14</accession>
<dbReference type="CDD" id="cd12876">
    <property type="entry name" value="SPRY_SOCS3"/>
    <property type="match status" value="1"/>
</dbReference>
<protein>
    <recommendedName>
        <fullName evidence="4">SPRY domain-containing SOCS box protein 3</fullName>
    </recommendedName>
</protein>
<keyword evidence="7" id="KW-0539">Nucleus</keyword>
<reference evidence="8" key="1">
    <citation type="submission" date="2020-04" db="EMBL/GenBank/DDBJ databases">
        <authorList>
            <person name="Alioto T."/>
            <person name="Alioto T."/>
            <person name="Gomez Garrido J."/>
        </authorList>
    </citation>
    <scope>NUCLEOTIDE SEQUENCE</scope>
    <source>
        <strain evidence="8">A484AB</strain>
    </source>
</reference>
<evidence type="ECO:0000313" key="9">
    <source>
        <dbReference type="Proteomes" id="UP001152795"/>
    </source>
</evidence>
<dbReference type="SUPFAM" id="SSF158235">
    <property type="entry name" value="SOCS box-like"/>
    <property type="match status" value="1"/>
</dbReference>
<dbReference type="GO" id="GO:0043161">
    <property type="term" value="P:proteasome-mediated ubiquitin-dependent protein catabolic process"/>
    <property type="evidence" value="ECO:0007669"/>
    <property type="project" value="TreeGrafter"/>
</dbReference>
<dbReference type="InterPro" id="IPR001870">
    <property type="entry name" value="B30.2/SPRY"/>
</dbReference>
<keyword evidence="9" id="KW-1185">Reference proteome</keyword>
<dbReference type="OrthoDB" id="5951542at2759"/>
<organism evidence="8 9">
    <name type="scientific">Paramuricea clavata</name>
    <name type="common">Red gorgonian</name>
    <name type="synonym">Violescent sea-whip</name>
    <dbReference type="NCBI Taxonomy" id="317549"/>
    <lineage>
        <taxon>Eukaryota</taxon>
        <taxon>Metazoa</taxon>
        <taxon>Cnidaria</taxon>
        <taxon>Anthozoa</taxon>
        <taxon>Octocorallia</taxon>
        <taxon>Malacalcyonacea</taxon>
        <taxon>Plexauridae</taxon>
        <taxon>Paramuricea</taxon>
    </lineage>
</organism>
<evidence type="ECO:0000313" key="8">
    <source>
        <dbReference type="EMBL" id="CAB4000160.1"/>
    </source>
</evidence>
<dbReference type="InterPro" id="IPR035754">
    <property type="entry name" value="SPRY_SPSB3"/>
</dbReference>
<dbReference type="EMBL" id="CACRXK020003767">
    <property type="protein sequence ID" value="CAB4000160.1"/>
    <property type="molecule type" value="Genomic_DNA"/>
</dbReference>
<dbReference type="PANTHER" id="PTHR12245">
    <property type="entry name" value="SPRY DOMAIN CONTAINING SOCS BOX PROTEIN"/>
    <property type="match status" value="1"/>
</dbReference>
<dbReference type="AlphaFoldDB" id="A0A6S7HB14"/>
<dbReference type="Proteomes" id="UP001152795">
    <property type="component" value="Unassembled WGS sequence"/>
</dbReference>
<dbReference type="InterPro" id="IPR036036">
    <property type="entry name" value="SOCS_box-like_dom_sf"/>
</dbReference>
<comment type="subcellular location">
    <subcellularLocation>
        <location evidence="2">Cytoplasm</location>
    </subcellularLocation>
    <subcellularLocation>
        <location evidence="1">Nucleus</location>
    </subcellularLocation>
</comment>
<evidence type="ECO:0000256" key="1">
    <source>
        <dbReference type="ARBA" id="ARBA00004123"/>
    </source>
</evidence>
<dbReference type="PROSITE" id="PS50225">
    <property type="entry name" value="SOCS"/>
    <property type="match status" value="1"/>
</dbReference>
<evidence type="ECO:0000256" key="7">
    <source>
        <dbReference type="ARBA" id="ARBA00023242"/>
    </source>
</evidence>